<comment type="subcellular location">
    <subcellularLocation>
        <location evidence="1">Cytoplasm</location>
    </subcellularLocation>
</comment>
<feature type="compositionally biased region" description="Polar residues" evidence="7">
    <location>
        <begin position="31"/>
        <end position="46"/>
    </location>
</feature>
<keyword evidence="4" id="KW-0963">Cytoplasm</keyword>
<feature type="region of interest" description="Disordered" evidence="7">
    <location>
        <begin position="1"/>
        <end position="62"/>
    </location>
</feature>
<evidence type="ECO:0000256" key="1">
    <source>
        <dbReference type="ARBA" id="ARBA00004496"/>
    </source>
</evidence>
<name>A0AAJ0MVM8_9PEZI</name>
<dbReference type="Proteomes" id="UP001285908">
    <property type="component" value="Unassembled WGS sequence"/>
</dbReference>
<proteinExistence type="inferred from homology"/>
<dbReference type="PANTHER" id="PTHR28529:SF2">
    <property type="entry name" value="DNA REPAIR PROTEIN SWI5 HOMOLOG"/>
    <property type="match status" value="1"/>
</dbReference>
<dbReference type="GO" id="GO:0034974">
    <property type="term" value="C:Swi5-Swi2 complex"/>
    <property type="evidence" value="ECO:0007669"/>
    <property type="project" value="TreeGrafter"/>
</dbReference>
<accession>A0AAJ0MVM8</accession>
<dbReference type="Pfam" id="PF06058">
    <property type="entry name" value="DCP1"/>
    <property type="match status" value="1"/>
</dbReference>
<dbReference type="SUPFAM" id="SSF50729">
    <property type="entry name" value="PH domain-like"/>
    <property type="match status" value="1"/>
</dbReference>
<gene>
    <name evidence="8" type="ORF">B0T23DRAFT_401024</name>
</gene>
<evidence type="ECO:0000256" key="4">
    <source>
        <dbReference type="ARBA" id="ARBA00022490"/>
    </source>
</evidence>
<sequence length="518" mass="58330">MSGRPTPRKGRSRNNHSYNNGGSRESGPRYAQQSDYDSDAVNTSYAAQPRDAENRMYDPKNYVPEEDESATYVHTTTRTNYELNMSVLKRYVSGLRAILLTCSFVRLYEWSSTTNSWELRDVEGPMFLCECDPIVLPTGHELPQVNLFVLNRRSMENLTINLSKVEMYEATNEKFLSLKMEADEAGPGRALGFHLHSNEEKGTGDSQGQFLMEYPDWSLIQAQWEKARAALSAVNNQVVGAPQYEQGVPNNGAAVADYAQAPAPWASLGAFVKGMGEVDNIITMPARFSRAPRPMSQSSVIDLPEHLAQAAQTQIDLIASCRRWLDNHTPTGCTASMWREVNAKLVACVAEYKIRIEDLKLKYFDGEPFRAKNENQDSAILDNVWKLQVHQSKSVEPVLIITTGGDNQTVEVEFKTRDQLESVMRDKYFGYLTKVFQAFEQAEKDLIQLFDMSRKIEEERVALSQPPEETVQTHIELLKEYNDMKDIGQQLIGLIADNKGVSIGALYEDGQYGVTADD</sequence>
<evidence type="ECO:0000256" key="5">
    <source>
        <dbReference type="ARBA" id="ARBA00022763"/>
    </source>
</evidence>
<dbReference type="GO" id="GO:0008047">
    <property type="term" value="F:enzyme activator activity"/>
    <property type="evidence" value="ECO:0007669"/>
    <property type="project" value="InterPro"/>
</dbReference>
<reference evidence="8 9" key="1">
    <citation type="journal article" date="2023" name="Mol. Phylogenet. Evol.">
        <title>Genome-scale phylogeny and comparative genomics of the fungal order Sordariales.</title>
        <authorList>
            <person name="Hensen N."/>
            <person name="Bonometti L."/>
            <person name="Westerberg I."/>
            <person name="Brannstrom I.O."/>
            <person name="Guillou S."/>
            <person name="Cros-Aarteil S."/>
            <person name="Calhoun S."/>
            <person name="Haridas S."/>
            <person name="Kuo A."/>
            <person name="Mondo S."/>
            <person name="Pangilinan J."/>
            <person name="Riley R."/>
            <person name="LaButti K."/>
            <person name="Andreopoulos B."/>
            <person name="Lipzen A."/>
            <person name="Chen C."/>
            <person name="Yan M."/>
            <person name="Daum C."/>
            <person name="Ng V."/>
            <person name="Clum A."/>
            <person name="Steindorff A."/>
            <person name="Ohm R.A."/>
            <person name="Martin F."/>
            <person name="Silar P."/>
            <person name="Natvig D.O."/>
            <person name="Lalanne C."/>
            <person name="Gautier V."/>
            <person name="Ament-Velasquez S.L."/>
            <person name="Kruys A."/>
            <person name="Hutchinson M.I."/>
            <person name="Powell A.J."/>
            <person name="Barry K."/>
            <person name="Miller A.N."/>
            <person name="Grigoriev I.V."/>
            <person name="Debuchy R."/>
            <person name="Gladieux P."/>
            <person name="Hiltunen Thoren M."/>
            <person name="Johannesson H."/>
        </authorList>
    </citation>
    <scope>NUCLEOTIDE SEQUENCE [LARGE SCALE GENOMIC DNA]</scope>
    <source>
        <strain evidence="8 9">FGSC 10403</strain>
    </source>
</reference>
<dbReference type="GeneID" id="87876166"/>
<evidence type="ECO:0000256" key="3">
    <source>
        <dbReference type="ARBA" id="ARBA00008778"/>
    </source>
</evidence>
<dbReference type="GO" id="GO:0000709">
    <property type="term" value="P:meiotic joint molecule formation"/>
    <property type="evidence" value="ECO:0007669"/>
    <property type="project" value="TreeGrafter"/>
</dbReference>
<dbReference type="Gene3D" id="2.30.29.30">
    <property type="entry name" value="Pleckstrin-homology domain (PH domain)/Phosphotyrosine-binding domain (PTB)"/>
    <property type="match status" value="1"/>
</dbReference>
<dbReference type="PANTHER" id="PTHR28529">
    <property type="entry name" value="DNA REPAIR PROTEIN SWI5 HOMOLOG"/>
    <property type="match status" value="1"/>
</dbReference>
<dbReference type="GO" id="GO:0010772">
    <property type="term" value="P:meiotic DNA recombinase assembly involved in reciprocal meiotic recombination"/>
    <property type="evidence" value="ECO:0007669"/>
    <property type="project" value="TreeGrafter"/>
</dbReference>
<dbReference type="InterPro" id="IPR011993">
    <property type="entry name" value="PH-like_dom_sf"/>
</dbReference>
<dbReference type="GO" id="GO:0005737">
    <property type="term" value="C:cytoplasm"/>
    <property type="evidence" value="ECO:0007669"/>
    <property type="project" value="UniProtKB-SubCell"/>
</dbReference>
<keyword evidence="9" id="KW-1185">Reference proteome</keyword>
<keyword evidence="6" id="KW-0234">DNA repair</keyword>
<evidence type="ECO:0000256" key="2">
    <source>
        <dbReference type="ARBA" id="ARBA00008060"/>
    </source>
</evidence>
<dbReference type="InterPro" id="IPR010334">
    <property type="entry name" value="Dcp1"/>
</dbReference>
<comment type="similarity">
    <text evidence="2">Belongs to the SWI5/SAE3 family.</text>
</comment>
<dbReference type="RefSeq" id="XP_062697050.1">
    <property type="nucleotide sequence ID" value="XM_062838544.1"/>
</dbReference>
<dbReference type="GO" id="GO:0000290">
    <property type="term" value="P:deadenylation-dependent decapping of nuclear-transcribed mRNA"/>
    <property type="evidence" value="ECO:0007669"/>
    <property type="project" value="InterPro"/>
</dbReference>
<comment type="similarity">
    <text evidence="3">Belongs to the DCP1 family.</text>
</comment>
<keyword evidence="5" id="KW-0227">DNA damage</keyword>
<evidence type="ECO:0000256" key="6">
    <source>
        <dbReference type="ARBA" id="ARBA00023204"/>
    </source>
</evidence>
<dbReference type="Pfam" id="PF07061">
    <property type="entry name" value="Swi5"/>
    <property type="match status" value="1"/>
</dbReference>
<evidence type="ECO:0000256" key="7">
    <source>
        <dbReference type="SAM" id="MobiDB-lite"/>
    </source>
</evidence>
<dbReference type="AlphaFoldDB" id="A0AAJ0MVM8"/>
<protein>
    <submittedName>
        <fullName evidence="8">Swi5-domain-containing protein</fullName>
    </submittedName>
</protein>
<feature type="compositionally biased region" description="Basic residues" evidence="7">
    <location>
        <begin position="1"/>
        <end position="14"/>
    </location>
</feature>
<evidence type="ECO:0000313" key="9">
    <source>
        <dbReference type="Proteomes" id="UP001285908"/>
    </source>
</evidence>
<evidence type="ECO:0000313" key="8">
    <source>
        <dbReference type="EMBL" id="KAK3499417.1"/>
    </source>
</evidence>
<dbReference type="Gene3D" id="1.20.5.170">
    <property type="match status" value="1"/>
</dbReference>
<dbReference type="GO" id="GO:0032798">
    <property type="term" value="C:Swi5-Sfr1 complex"/>
    <property type="evidence" value="ECO:0007669"/>
    <property type="project" value="TreeGrafter"/>
</dbReference>
<organism evidence="8 9">
    <name type="scientific">Neurospora hispaniola</name>
    <dbReference type="NCBI Taxonomy" id="588809"/>
    <lineage>
        <taxon>Eukaryota</taxon>
        <taxon>Fungi</taxon>
        <taxon>Dikarya</taxon>
        <taxon>Ascomycota</taxon>
        <taxon>Pezizomycotina</taxon>
        <taxon>Sordariomycetes</taxon>
        <taxon>Sordariomycetidae</taxon>
        <taxon>Sordariales</taxon>
        <taxon>Sordariaceae</taxon>
        <taxon>Neurospora</taxon>
    </lineage>
</organism>
<dbReference type="EMBL" id="JAULSX010000001">
    <property type="protein sequence ID" value="KAK3499417.1"/>
    <property type="molecule type" value="Genomic_DNA"/>
</dbReference>
<dbReference type="InterPro" id="IPR010760">
    <property type="entry name" value="DNA-repair_Swi5"/>
</dbReference>
<comment type="caution">
    <text evidence="8">The sequence shown here is derived from an EMBL/GenBank/DDBJ whole genome shotgun (WGS) entry which is preliminary data.</text>
</comment>